<gene>
    <name evidence="5" type="ORF">UU7_00190</name>
</gene>
<feature type="domain" description="HTH luxR-type" evidence="4">
    <location>
        <begin position="820"/>
        <end position="885"/>
    </location>
</feature>
<organism evidence="5 6">
    <name type="scientific">Rhodanobacter spathiphylli B39</name>
    <dbReference type="NCBI Taxonomy" id="1163407"/>
    <lineage>
        <taxon>Bacteria</taxon>
        <taxon>Pseudomonadati</taxon>
        <taxon>Pseudomonadota</taxon>
        <taxon>Gammaproteobacteria</taxon>
        <taxon>Lysobacterales</taxon>
        <taxon>Rhodanobacteraceae</taxon>
        <taxon>Rhodanobacter</taxon>
    </lineage>
</organism>
<evidence type="ECO:0000256" key="1">
    <source>
        <dbReference type="ARBA" id="ARBA00023015"/>
    </source>
</evidence>
<dbReference type="Pfam" id="PF25873">
    <property type="entry name" value="WHD_MalT"/>
    <property type="match status" value="1"/>
</dbReference>
<reference evidence="5 6" key="1">
    <citation type="journal article" date="2012" name="J. Bacteriol.">
        <title>Genome sequences for six rhodanobacter strains, isolated from soils and the terrestrial subsurface, with variable denitrification capabilities.</title>
        <authorList>
            <person name="Kostka J.E."/>
            <person name="Green S.J."/>
            <person name="Rishishwar L."/>
            <person name="Prakash O."/>
            <person name="Katz L.S."/>
            <person name="Marino-Ramirez L."/>
            <person name="Jordan I.K."/>
            <person name="Munk C."/>
            <person name="Ivanova N."/>
            <person name="Mikhailova N."/>
            <person name="Watson D.B."/>
            <person name="Brown S.D."/>
            <person name="Palumbo A.V."/>
            <person name="Brooks S.C."/>
        </authorList>
    </citation>
    <scope>NUCLEOTIDE SEQUENCE [LARGE SCALE GENOMIC DNA]</scope>
    <source>
        <strain evidence="5 6">B39</strain>
    </source>
</reference>
<dbReference type="InterPro" id="IPR027417">
    <property type="entry name" value="P-loop_NTPase"/>
</dbReference>
<dbReference type="PROSITE" id="PS50043">
    <property type="entry name" value="HTH_LUXR_2"/>
    <property type="match status" value="1"/>
</dbReference>
<dbReference type="Gene3D" id="1.25.40.10">
    <property type="entry name" value="Tetratricopeptide repeat domain"/>
    <property type="match status" value="1"/>
</dbReference>
<dbReference type="PROSITE" id="PS00622">
    <property type="entry name" value="HTH_LUXR_1"/>
    <property type="match status" value="1"/>
</dbReference>
<dbReference type="InterPro" id="IPR049945">
    <property type="entry name" value="AAA_22"/>
</dbReference>
<dbReference type="EMBL" id="AJXT01000003">
    <property type="protein sequence ID" value="EIL95311.1"/>
    <property type="molecule type" value="Genomic_DNA"/>
</dbReference>
<comment type="caution">
    <text evidence="5">The sequence shown here is derived from an EMBL/GenBank/DDBJ whole genome shotgun (WGS) entry which is preliminary data.</text>
</comment>
<dbReference type="SUPFAM" id="SSF46894">
    <property type="entry name" value="C-terminal effector domain of the bipartite response regulators"/>
    <property type="match status" value="1"/>
</dbReference>
<dbReference type="InterPro" id="IPR011990">
    <property type="entry name" value="TPR-like_helical_dom_sf"/>
</dbReference>
<name>I4W770_9GAMM</name>
<protein>
    <submittedName>
        <fullName evidence="5">LuxR family transcriptional regulator</fullName>
    </submittedName>
</protein>
<evidence type="ECO:0000256" key="2">
    <source>
        <dbReference type="ARBA" id="ARBA00023125"/>
    </source>
</evidence>
<dbReference type="SUPFAM" id="SSF52540">
    <property type="entry name" value="P-loop containing nucleoside triphosphate hydrolases"/>
    <property type="match status" value="1"/>
</dbReference>
<dbReference type="SMART" id="SM00421">
    <property type="entry name" value="HTH_LUXR"/>
    <property type="match status" value="1"/>
</dbReference>
<dbReference type="InterPro" id="IPR036388">
    <property type="entry name" value="WH-like_DNA-bd_sf"/>
</dbReference>
<dbReference type="Gene3D" id="3.40.50.300">
    <property type="entry name" value="P-loop containing nucleotide triphosphate hydrolases"/>
    <property type="match status" value="1"/>
</dbReference>
<evidence type="ECO:0000259" key="4">
    <source>
        <dbReference type="PROSITE" id="PS50043"/>
    </source>
</evidence>
<dbReference type="STRING" id="1163407.UU7_00190"/>
<keyword evidence="6" id="KW-1185">Reference proteome</keyword>
<sequence length="889" mass="96866">MSAPDIILKTTPPRLPRNALDRERLLQFLDEMHERTVIAVVAPAGFGKTTLLLQWRRRWMEEQALVAWLGADAQDQPTRFVEGLLQAIRRASGRKAFDIIADQYASGIGQQVEALTALLAEIAQLQAETVLMIDDAERLPAATVHEAIQYLLLNAPANLHVVIGSRTPLPLQTSELAAKSNFAVLKTDDLRLQFDESIEILERRLGPRLDLDLRAKLHDLTEGWPVGLQLAIAKIEREADPSAAIATFSARRESLQDYFVESLFSRLPPHTTDFLVRSAILGHMNAELCEAVTGCADAAGRLDHLILETPIMMVGETSDWVRLHPLARDFLMGRFEQLPAAERVELHVRASRWLASHGRFSEAAGHALAAGDEALAHTYAAQSLWALGTEGKLAEAREWLDRIPPKVLAENVSLRLVAAWVNALGDGNAEALRISLDIANDPATSPRLLWLALRVAGGAAIYADNLGLLPQLLSRWPQLPGLIVDPLYFVAPLNCSALLTLHTGSSADVRTATAKIAAYGRAGSMRLAAASALSITGLSHLRDGHADQAEAVLRPALALAEKEDGRRSTVACLYAAVLAAALLERDQLAAAQALLANRLDVIESSYPDAILTAYRTLVRIALGQGDERRALHSLDSLDALASRRHLPRLQLHGLAERIRIHALAERSDMVGELMPLLDRLAPAFQQEDQLPLLPHYQLGASIARAYAALASHDAASANRQLDTADRLARQLQRTRDGWTVKVLRAVVARQQHADTALASLGEVLSLASLGGNARLLAETHPLAVQMAVELHRNSTGLRIVGRADQPAASPTATLPSTDQMPRQPGLLTAKEAEILKLLQEGLSNKLIARHLDISAETVKWHLKNLFQKLSAGTRRHAVDRARVLGLVVN</sequence>
<keyword evidence="3" id="KW-0804">Transcription</keyword>
<evidence type="ECO:0000313" key="6">
    <source>
        <dbReference type="Proteomes" id="UP000003226"/>
    </source>
</evidence>
<dbReference type="PRINTS" id="PR00038">
    <property type="entry name" value="HTHLUXR"/>
</dbReference>
<keyword evidence="1" id="KW-0805">Transcription regulation</keyword>
<evidence type="ECO:0000256" key="3">
    <source>
        <dbReference type="ARBA" id="ARBA00023163"/>
    </source>
</evidence>
<evidence type="ECO:0000313" key="5">
    <source>
        <dbReference type="EMBL" id="EIL95311.1"/>
    </source>
</evidence>
<dbReference type="Pfam" id="PF13401">
    <property type="entry name" value="AAA_22"/>
    <property type="match status" value="1"/>
</dbReference>
<dbReference type="AlphaFoldDB" id="I4W770"/>
<dbReference type="InterPro" id="IPR016032">
    <property type="entry name" value="Sig_transdc_resp-reg_C-effctor"/>
</dbReference>
<dbReference type="Pfam" id="PF17874">
    <property type="entry name" value="TPR_MalT"/>
    <property type="match status" value="1"/>
</dbReference>
<dbReference type="RefSeq" id="WP_007804197.1">
    <property type="nucleotide sequence ID" value="NZ_AJXT01000003.1"/>
</dbReference>
<dbReference type="OrthoDB" id="1123107at2"/>
<proteinExistence type="predicted"/>
<dbReference type="PANTHER" id="PTHR44688">
    <property type="entry name" value="DNA-BINDING TRANSCRIPTIONAL ACTIVATOR DEVR_DOSR"/>
    <property type="match status" value="1"/>
</dbReference>
<accession>I4W770</accession>
<dbReference type="PANTHER" id="PTHR44688:SF16">
    <property type="entry name" value="DNA-BINDING TRANSCRIPTIONAL ACTIVATOR DEVR_DOSR"/>
    <property type="match status" value="1"/>
</dbReference>
<dbReference type="GO" id="GO:0003677">
    <property type="term" value="F:DNA binding"/>
    <property type="evidence" value="ECO:0007669"/>
    <property type="project" value="UniProtKB-KW"/>
</dbReference>
<dbReference type="Proteomes" id="UP000003226">
    <property type="component" value="Unassembled WGS sequence"/>
</dbReference>
<dbReference type="eggNOG" id="COG2909">
    <property type="taxonomic scope" value="Bacteria"/>
</dbReference>
<dbReference type="CDD" id="cd06170">
    <property type="entry name" value="LuxR_C_like"/>
    <property type="match status" value="1"/>
</dbReference>
<dbReference type="Gene3D" id="1.10.10.10">
    <property type="entry name" value="Winged helix-like DNA-binding domain superfamily/Winged helix DNA-binding domain"/>
    <property type="match status" value="1"/>
</dbReference>
<dbReference type="PATRIC" id="fig|1163407.3.peg.36"/>
<dbReference type="InterPro" id="IPR000792">
    <property type="entry name" value="Tscrpt_reg_LuxR_C"/>
</dbReference>
<keyword evidence="2" id="KW-0238">DNA-binding</keyword>
<dbReference type="GO" id="GO:0006355">
    <property type="term" value="P:regulation of DNA-templated transcription"/>
    <property type="evidence" value="ECO:0007669"/>
    <property type="project" value="InterPro"/>
</dbReference>
<dbReference type="Pfam" id="PF00196">
    <property type="entry name" value="GerE"/>
    <property type="match status" value="1"/>
</dbReference>
<dbReference type="InterPro" id="IPR059106">
    <property type="entry name" value="WHD_MalT"/>
</dbReference>
<dbReference type="InterPro" id="IPR041617">
    <property type="entry name" value="TPR_MalT"/>
</dbReference>
<dbReference type="GO" id="GO:0016887">
    <property type="term" value="F:ATP hydrolysis activity"/>
    <property type="evidence" value="ECO:0007669"/>
    <property type="project" value="InterPro"/>
</dbReference>